<feature type="compositionally biased region" description="Basic and acidic residues" evidence="1">
    <location>
        <begin position="159"/>
        <end position="172"/>
    </location>
</feature>
<dbReference type="GO" id="GO:0004523">
    <property type="term" value="F:RNA-DNA hybrid ribonuclease activity"/>
    <property type="evidence" value="ECO:0007669"/>
    <property type="project" value="UniProtKB-EC"/>
</dbReference>
<organism evidence="2">
    <name type="scientific">uncultured Solirubrobacteraceae bacterium</name>
    <dbReference type="NCBI Taxonomy" id="1162706"/>
    <lineage>
        <taxon>Bacteria</taxon>
        <taxon>Bacillati</taxon>
        <taxon>Actinomycetota</taxon>
        <taxon>Thermoleophilia</taxon>
        <taxon>Solirubrobacterales</taxon>
        <taxon>Solirubrobacteraceae</taxon>
        <taxon>environmental samples</taxon>
    </lineage>
</organism>
<feature type="non-terminal residue" evidence="2">
    <location>
        <position position="1"/>
    </location>
</feature>
<feature type="region of interest" description="Disordered" evidence="1">
    <location>
        <begin position="44"/>
        <end position="179"/>
    </location>
</feature>
<feature type="compositionally biased region" description="Low complexity" evidence="1">
    <location>
        <begin position="21"/>
        <end position="32"/>
    </location>
</feature>
<accession>A0A6J4RTE5</accession>
<feature type="non-terminal residue" evidence="2">
    <location>
        <position position="193"/>
    </location>
</feature>
<dbReference type="EC" id="3.1.26.4" evidence="2"/>
<protein>
    <submittedName>
        <fullName evidence="2">Ribonuclease HII</fullName>
        <ecNumber evidence="2">3.1.26.4</ecNumber>
    </submittedName>
</protein>
<feature type="compositionally biased region" description="Basic residues" evidence="1">
    <location>
        <begin position="1"/>
        <end position="20"/>
    </location>
</feature>
<name>A0A6J4RTE5_9ACTN</name>
<evidence type="ECO:0000256" key="1">
    <source>
        <dbReference type="SAM" id="MobiDB-lite"/>
    </source>
</evidence>
<feature type="compositionally biased region" description="Low complexity" evidence="1">
    <location>
        <begin position="108"/>
        <end position="117"/>
    </location>
</feature>
<reference evidence="2" key="1">
    <citation type="submission" date="2020-02" db="EMBL/GenBank/DDBJ databases">
        <authorList>
            <person name="Meier V. D."/>
        </authorList>
    </citation>
    <scope>NUCLEOTIDE SEQUENCE</scope>
    <source>
        <strain evidence="2">AVDCRST_MAG30</strain>
    </source>
</reference>
<dbReference type="EMBL" id="CADCVS010000138">
    <property type="protein sequence ID" value="CAA9481622.1"/>
    <property type="molecule type" value="Genomic_DNA"/>
</dbReference>
<feature type="compositionally biased region" description="Basic and acidic residues" evidence="1">
    <location>
        <begin position="120"/>
        <end position="138"/>
    </location>
</feature>
<keyword evidence="2" id="KW-0378">Hydrolase</keyword>
<feature type="region of interest" description="Disordered" evidence="1">
    <location>
        <begin position="1"/>
        <end position="32"/>
    </location>
</feature>
<evidence type="ECO:0000313" key="2">
    <source>
        <dbReference type="EMBL" id="CAA9481622.1"/>
    </source>
</evidence>
<dbReference type="AlphaFoldDB" id="A0A6J4RTE5"/>
<feature type="compositionally biased region" description="Basic and acidic residues" evidence="1">
    <location>
        <begin position="58"/>
        <end position="84"/>
    </location>
</feature>
<gene>
    <name evidence="2" type="ORF">AVDCRST_MAG30-834</name>
</gene>
<sequence length="193" mass="21405">GGRRRGRPRVPRGAARRRGGPLRLRAAEPARPALALRAERLQAALDRDARGALPARAARGDRRRGDLPLLAGDRRARPARHEPPRAVGHAAPGRPRGLRLPERRLPRPGDGLRAAPGRGRGRDERRDRRRLRDREGHARPLHAARRGAVPRLGVRRPCRVLDARAPRRDRAPGRLPTAPHVLPVRRLPAARAV</sequence>
<proteinExistence type="predicted"/>